<dbReference type="EMBL" id="AWWV01013638">
    <property type="protein sequence ID" value="OMO60827.1"/>
    <property type="molecule type" value="Genomic_DNA"/>
</dbReference>
<proteinExistence type="predicted"/>
<reference evidence="1 2" key="1">
    <citation type="submission" date="2013-09" db="EMBL/GenBank/DDBJ databases">
        <title>Corchorus capsularis genome sequencing.</title>
        <authorList>
            <person name="Alam M."/>
            <person name="Haque M.S."/>
            <person name="Islam M.S."/>
            <person name="Emdad E.M."/>
            <person name="Islam M.M."/>
            <person name="Ahmed B."/>
            <person name="Halim A."/>
            <person name="Hossen Q.M.M."/>
            <person name="Hossain M.Z."/>
            <person name="Ahmed R."/>
            <person name="Khan M.M."/>
            <person name="Islam R."/>
            <person name="Rashid M.M."/>
            <person name="Khan S.A."/>
            <person name="Rahman M.S."/>
            <person name="Alam M."/>
        </authorList>
    </citation>
    <scope>NUCLEOTIDE SEQUENCE [LARGE SCALE GENOMIC DNA]</scope>
    <source>
        <strain evidence="2">cv. CVL-1</strain>
        <tissue evidence="1">Whole seedling</tissue>
    </source>
</reference>
<keyword evidence="2" id="KW-1185">Reference proteome</keyword>
<organism evidence="1 2">
    <name type="scientific">Corchorus capsularis</name>
    <name type="common">Jute</name>
    <dbReference type="NCBI Taxonomy" id="210143"/>
    <lineage>
        <taxon>Eukaryota</taxon>
        <taxon>Viridiplantae</taxon>
        <taxon>Streptophyta</taxon>
        <taxon>Embryophyta</taxon>
        <taxon>Tracheophyta</taxon>
        <taxon>Spermatophyta</taxon>
        <taxon>Magnoliopsida</taxon>
        <taxon>eudicotyledons</taxon>
        <taxon>Gunneridae</taxon>
        <taxon>Pentapetalae</taxon>
        <taxon>rosids</taxon>
        <taxon>malvids</taxon>
        <taxon>Malvales</taxon>
        <taxon>Malvaceae</taxon>
        <taxon>Grewioideae</taxon>
        <taxon>Apeibeae</taxon>
        <taxon>Corchorus</taxon>
    </lineage>
</organism>
<evidence type="ECO:0000313" key="2">
    <source>
        <dbReference type="Proteomes" id="UP000188268"/>
    </source>
</evidence>
<dbReference type="AlphaFoldDB" id="A0A1R3GS02"/>
<dbReference type="Gramene" id="OMO60827">
    <property type="protein sequence ID" value="OMO60827"/>
    <property type="gene ID" value="CCACVL1_23857"/>
</dbReference>
<dbReference type="Proteomes" id="UP000188268">
    <property type="component" value="Unassembled WGS sequence"/>
</dbReference>
<accession>A0A1R3GS02</accession>
<gene>
    <name evidence="1" type="ORF">CCACVL1_23857</name>
</gene>
<evidence type="ECO:0000313" key="1">
    <source>
        <dbReference type="EMBL" id="OMO60827.1"/>
    </source>
</evidence>
<comment type="caution">
    <text evidence="1">The sequence shown here is derived from an EMBL/GenBank/DDBJ whole genome shotgun (WGS) entry which is preliminary data.</text>
</comment>
<name>A0A1R3GS02_COCAP</name>
<sequence length="22" mass="2501">MAMSMSLVGWGRLTWLEAFDKA</sequence>
<protein>
    <submittedName>
        <fullName evidence="1">Uncharacterized protein</fullName>
    </submittedName>
</protein>